<accession>A0ABT1WAT7</accession>
<reference evidence="15 16" key="1">
    <citation type="submission" date="2022-06" db="EMBL/GenBank/DDBJ databases">
        <title>Endosaccharibacter gen. nov., sp. nov., endophytic bacteria isolated from sugarcane.</title>
        <authorList>
            <person name="Pitiwittayakul N."/>
            <person name="Yukphan P."/>
            <person name="Charoenyingcharoen P."/>
            <person name="Tanasupawat S."/>
        </authorList>
    </citation>
    <scope>NUCLEOTIDE SEQUENCE [LARGE SCALE GENOMIC DNA]</scope>
    <source>
        <strain evidence="15 16">KSS8</strain>
    </source>
</reference>
<dbReference type="PANTHER" id="PTHR45436:SF5">
    <property type="entry name" value="SENSOR HISTIDINE KINASE TRCS"/>
    <property type="match status" value="1"/>
</dbReference>
<keyword evidence="4" id="KW-0597">Phosphoprotein</keyword>
<dbReference type="InterPro" id="IPR004358">
    <property type="entry name" value="Sig_transdc_His_kin-like_C"/>
</dbReference>
<feature type="compositionally biased region" description="Pro residues" evidence="11">
    <location>
        <begin position="102"/>
        <end position="114"/>
    </location>
</feature>
<evidence type="ECO:0000256" key="9">
    <source>
        <dbReference type="ARBA" id="ARBA00023012"/>
    </source>
</evidence>
<organism evidence="15 16">
    <name type="scientific">Endosaccharibacter trunci</name>
    <dbReference type="NCBI Taxonomy" id="2812733"/>
    <lineage>
        <taxon>Bacteria</taxon>
        <taxon>Pseudomonadati</taxon>
        <taxon>Pseudomonadota</taxon>
        <taxon>Alphaproteobacteria</taxon>
        <taxon>Acetobacterales</taxon>
        <taxon>Acetobacteraceae</taxon>
        <taxon>Endosaccharibacter</taxon>
    </lineage>
</organism>
<evidence type="ECO:0000256" key="6">
    <source>
        <dbReference type="ARBA" id="ARBA00022692"/>
    </source>
</evidence>
<name>A0ABT1WAT7_9PROT</name>
<dbReference type="Proteomes" id="UP001524587">
    <property type="component" value="Unassembled WGS sequence"/>
</dbReference>
<gene>
    <name evidence="15" type="ORF">NFI95_13020</name>
</gene>
<evidence type="ECO:0000256" key="5">
    <source>
        <dbReference type="ARBA" id="ARBA00022679"/>
    </source>
</evidence>
<dbReference type="PROSITE" id="PS50885">
    <property type="entry name" value="HAMP"/>
    <property type="match status" value="1"/>
</dbReference>
<feature type="region of interest" description="Disordered" evidence="11">
    <location>
        <begin position="95"/>
        <end position="153"/>
    </location>
</feature>
<evidence type="ECO:0000256" key="4">
    <source>
        <dbReference type="ARBA" id="ARBA00022553"/>
    </source>
</evidence>
<evidence type="ECO:0000256" key="3">
    <source>
        <dbReference type="ARBA" id="ARBA00012438"/>
    </source>
</evidence>
<keyword evidence="9" id="KW-0902">Two-component regulatory system</keyword>
<dbReference type="RefSeq" id="WP_422864852.1">
    <property type="nucleotide sequence ID" value="NZ_JAMSKV010000012.1"/>
</dbReference>
<dbReference type="SUPFAM" id="SSF55874">
    <property type="entry name" value="ATPase domain of HSP90 chaperone/DNA topoisomerase II/histidine kinase"/>
    <property type="match status" value="1"/>
</dbReference>
<dbReference type="PRINTS" id="PR00344">
    <property type="entry name" value="BCTRLSENSOR"/>
</dbReference>
<feature type="transmembrane region" description="Helical" evidence="12">
    <location>
        <begin position="187"/>
        <end position="210"/>
    </location>
</feature>
<evidence type="ECO:0000259" key="13">
    <source>
        <dbReference type="PROSITE" id="PS50109"/>
    </source>
</evidence>
<dbReference type="InterPro" id="IPR003594">
    <property type="entry name" value="HATPase_dom"/>
</dbReference>
<dbReference type="PANTHER" id="PTHR45436">
    <property type="entry name" value="SENSOR HISTIDINE KINASE YKOH"/>
    <property type="match status" value="1"/>
</dbReference>
<dbReference type="Gene3D" id="3.30.565.10">
    <property type="entry name" value="Histidine kinase-like ATPase, C-terminal domain"/>
    <property type="match status" value="1"/>
</dbReference>
<evidence type="ECO:0000313" key="15">
    <source>
        <dbReference type="EMBL" id="MCQ8279362.1"/>
    </source>
</evidence>
<dbReference type="InterPro" id="IPR050428">
    <property type="entry name" value="TCS_sensor_his_kinase"/>
</dbReference>
<comment type="subcellular location">
    <subcellularLocation>
        <location evidence="2">Membrane</location>
    </subcellularLocation>
</comment>
<dbReference type="Pfam" id="PF02518">
    <property type="entry name" value="HATPase_c"/>
    <property type="match status" value="1"/>
</dbReference>
<dbReference type="EC" id="2.7.13.3" evidence="3"/>
<sequence>MAIRSLQGRMLVLSAVLALLVTLCVGWTVAAVLERFVMQGLDGRLDAELALLASAVDADGHVDRARLRRDSGLLSGGPGWRWRISGPDGVLGSADLRLRAPLPGPPPAPGPDSPPGTALPAPLGSPPDTVSGPVPPPGPDRNGPRPLDGTDGVSVHARTMSLETARGKVVLLAEAPRAVLRRPIRAALLPLLSILGALLALLVTAAVIQLRVGLAPLRRLRDQIEAIRSGARERVDEDQPAELRPLAVALNGLAADTERALEAARGTGANLAHALKTPVAVLALDLRGEPDRAAQIARIDETIRHHLRRARIEAVNRRVSTPFAPALEGVLAAIRHLHAERSLRVEQSIEESLALAMDPHDLDELLGNLLDNAARHARGAVFVEAATDPARPRLARLVIADDGPGIPEERRGRVLERGARLDERGDGHGFGLAIAAELAGLYGGELRLSERQGGGLFVEVTAPRRVAG</sequence>
<dbReference type="InterPro" id="IPR003660">
    <property type="entry name" value="HAMP_dom"/>
</dbReference>
<evidence type="ECO:0000256" key="7">
    <source>
        <dbReference type="ARBA" id="ARBA00022777"/>
    </source>
</evidence>
<feature type="domain" description="HAMP" evidence="14">
    <location>
        <begin position="211"/>
        <end position="262"/>
    </location>
</feature>
<keyword evidence="10 12" id="KW-0472">Membrane</keyword>
<dbReference type="PROSITE" id="PS50109">
    <property type="entry name" value="HIS_KIN"/>
    <property type="match status" value="1"/>
</dbReference>
<keyword evidence="16" id="KW-1185">Reference proteome</keyword>
<evidence type="ECO:0000256" key="2">
    <source>
        <dbReference type="ARBA" id="ARBA00004370"/>
    </source>
</evidence>
<dbReference type="Gene3D" id="1.10.287.130">
    <property type="match status" value="1"/>
</dbReference>
<keyword evidence="6 12" id="KW-0812">Transmembrane</keyword>
<dbReference type="InterPro" id="IPR036890">
    <property type="entry name" value="HATPase_C_sf"/>
</dbReference>
<protein>
    <recommendedName>
        <fullName evidence="3">histidine kinase</fullName>
        <ecNumber evidence="3">2.7.13.3</ecNumber>
    </recommendedName>
</protein>
<evidence type="ECO:0000256" key="11">
    <source>
        <dbReference type="SAM" id="MobiDB-lite"/>
    </source>
</evidence>
<feature type="domain" description="Histidine kinase" evidence="13">
    <location>
        <begin position="270"/>
        <end position="466"/>
    </location>
</feature>
<dbReference type="InterPro" id="IPR005467">
    <property type="entry name" value="His_kinase_dom"/>
</dbReference>
<dbReference type="EMBL" id="JAMSKV010000012">
    <property type="protein sequence ID" value="MCQ8279362.1"/>
    <property type="molecule type" value="Genomic_DNA"/>
</dbReference>
<evidence type="ECO:0000256" key="12">
    <source>
        <dbReference type="SAM" id="Phobius"/>
    </source>
</evidence>
<evidence type="ECO:0000256" key="10">
    <source>
        <dbReference type="ARBA" id="ARBA00023136"/>
    </source>
</evidence>
<evidence type="ECO:0000313" key="16">
    <source>
        <dbReference type="Proteomes" id="UP001524587"/>
    </source>
</evidence>
<comment type="catalytic activity">
    <reaction evidence="1">
        <text>ATP + protein L-histidine = ADP + protein N-phospho-L-histidine.</text>
        <dbReference type="EC" id="2.7.13.3"/>
    </reaction>
</comment>
<proteinExistence type="predicted"/>
<evidence type="ECO:0000256" key="1">
    <source>
        <dbReference type="ARBA" id="ARBA00000085"/>
    </source>
</evidence>
<keyword evidence="7 15" id="KW-0418">Kinase</keyword>
<dbReference type="SMART" id="SM00387">
    <property type="entry name" value="HATPase_c"/>
    <property type="match status" value="1"/>
</dbReference>
<keyword evidence="8 12" id="KW-1133">Transmembrane helix</keyword>
<comment type="caution">
    <text evidence="15">The sequence shown here is derived from an EMBL/GenBank/DDBJ whole genome shotgun (WGS) entry which is preliminary data.</text>
</comment>
<evidence type="ECO:0000256" key="8">
    <source>
        <dbReference type="ARBA" id="ARBA00022989"/>
    </source>
</evidence>
<evidence type="ECO:0000259" key="14">
    <source>
        <dbReference type="PROSITE" id="PS50885"/>
    </source>
</evidence>
<dbReference type="GO" id="GO:0016301">
    <property type="term" value="F:kinase activity"/>
    <property type="evidence" value="ECO:0007669"/>
    <property type="project" value="UniProtKB-KW"/>
</dbReference>
<keyword evidence="5" id="KW-0808">Transferase</keyword>